<dbReference type="EMBL" id="GGEC01069537">
    <property type="protein sequence ID" value="MBX50021.1"/>
    <property type="molecule type" value="Transcribed_RNA"/>
</dbReference>
<name>A0A2P2P5X5_RHIMU</name>
<evidence type="ECO:0000313" key="1">
    <source>
        <dbReference type="EMBL" id="MBX50021.1"/>
    </source>
</evidence>
<reference evidence="1" key="1">
    <citation type="submission" date="2018-02" db="EMBL/GenBank/DDBJ databases">
        <title>Rhizophora mucronata_Transcriptome.</title>
        <authorList>
            <person name="Meera S.P."/>
            <person name="Sreeshan A."/>
            <person name="Augustine A."/>
        </authorList>
    </citation>
    <scope>NUCLEOTIDE SEQUENCE</scope>
    <source>
        <tissue evidence="1">Leaf</tissue>
    </source>
</reference>
<sequence length="34" mass="4105">MFLPMRSSHCKSGKPVFQCIPIHIYECRFKYTQK</sequence>
<dbReference type="AlphaFoldDB" id="A0A2P2P5X5"/>
<proteinExistence type="predicted"/>
<protein>
    <submittedName>
        <fullName evidence="1">Uncharacterized protein</fullName>
    </submittedName>
</protein>
<organism evidence="1">
    <name type="scientific">Rhizophora mucronata</name>
    <name type="common">Asiatic mangrove</name>
    <dbReference type="NCBI Taxonomy" id="61149"/>
    <lineage>
        <taxon>Eukaryota</taxon>
        <taxon>Viridiplantae</taxon>
        <taxon>Streptophyta</taxon>
        <taxon>Embryophyta</taxon>
        <taxon>Tracheophyta</taxon>
        <taxon>Spermatophyta</taxon>
        <taxon>Magnoliopsida</taxon>
        <taxon>eudicotyledons</taxon>
        <taxon>Gunneridae</taxon>
        <taxon>Pentapetalae</taxon>
        <taxon>rosids</taxon>
        <taxon>fabids</taxon>
        <taxon>Malpighiales</taxon>
        <taxon>Rhizophoraceae</taxon>
        <taxon>Rhizophora</taxon>
    </lineage>
</organism>
<accession>A0A2P2P5X5</accession>